<dbReference type="InterPro" id="IPR050275">
    <property type="entry name" value="PGM_Phosphatase"/>
</dbReference>
<dbReference type="PROSITE" id="PS50879">
    <property type="entry name" value="RNASE_H_1"/>
    <property type="match status" value="1"/>
</dbReference>
<dbReference type="InterPro" id="IPR036397">
    <property type="entry name" value="RNaseH_sf"/>
</dbReference>
<dbReference type="InterPro" id="IPR029033">
    <property type="entry name" value="His_PPase_superfam"/>
</dbReference>
<comment type="caution">
    <text evidence="3">The sequence shown here is derived from an EMBL/GenBank/DDBJ whole genome shotgun (WGS) entry which is preliminary data.</text>
</comment>
<feature type="compositionally biased region" description="Low complexity" evidence="1">
    <location>
        <begin position="146"/>
        <end position="162"/>
    </location>
</feature>
<keyword evidence="4" id="KW-1185">Reference proteome</keyword>
<dbReference type="InterPro" id="IPR002156">
    <property type="entry name" value="RNaseH_domain"/>
</dbReference>
<name>A0ABV5LQE1_9ACTN</name>
<dbReference type="PANTHER" id="PTHR48100:SF62">
    <property type="entry name" value="GLUCOSYL-3-PHOSPHOGLYCERATE PHOSPHATASE"/>
    <property type="match status" value="1"/>
</dbReference>
<protein>
    <submittedName>
        <fullName evidence="3">Bifunctional RNase H/acid phosphatase</fullName>
    </submittedName>
</protein>
<dbReference type="PANTHER" id="PTHR48100">
    <property type="entry name" value="BROAD-SPECIFICITY PHOSPHATASE YOR283W-RELATED"/>
    <property type="match status" value="1"/>
</dbReference>
<feature type="region of interest" description="Disordered" evidence="1">
    <location>
        <begin position="137"/>
        <end position="169"/>
    </location>
</feature>
<dbReference type="SMART" id="SM00855">
    <property type="entry name" value="PGAM"/>
    <property type="match status" value="1"/>
</dbReference>
<dbReference type="SUPFAM" id="SSF53098">
    <property type="entry name" value="Ribonuclease H-like"/>
    <property type="match status" value="1"/>
</dbReference>
<dbReference type="PIRSF" id="PIRSF036922">
    <property type="entry name" value="RNaseH_PGAM"/>
    <property type="match status" value="1"/>
</dbReference>
<reference evidence="3 4" key="1">
    <citation type="submission" date="2024-09" db="EMBL/GenBank/DDBJ databases">
        <authorList>
            <person name="Sun Q."/>
            <person name="Mori K."/>
        </authorList>
    </citation>
    <scope>NUCLEOTIDE SEQUENCE [LARGE SCALE GENOMIC DNA]</scope>
    <source>
        <strain evidence="3 4">TISTR 1856</strain>
    </source>
</reference>
<accession>A0ABV5LQE1</accession>
<evidence type="ECO:0000313" key="3">
    <source>
        <dbReference type="EMBL" id="MFB9376276.1"/>
    </source>
</evidence>
<dbReference type="RefSeq" id="WP_380155368.1">
    <property type="nucleotide sequence ID" value="NZ_JBHMDM010000003.1"/>
</dbReference>
<dbReference type="Gene3D" id="3.30.420.10">
    <property type="entry name" value="Ribonuclease H-like superfamily/Ribonuclease H"/>
    <property type="match status" value="1"/>
</dbReference>
<organism evidence="3 4">
    <name type="scientific">Kineococcus gynurae</name>
    <dbReference type="NCBI Taxonomy" id="452979"/>
    <lineage>
        <taxon>Bacteria</taxon>
        <taxon>Bacillati</taxon>
        <taxon>Actinomycetota</taxon>
        <taxon>Actinomycetes</taxon>
        <taxon>Kineosporiales</taxon>
        <taxon>Kineosporiaceae</taxon>
        <taxon>Kineococcus</taxon>
    </lineage>
</organism>
<dbReference type="InterPro" id="IPR013078">
    <property type="entry name" value="His_Pase_superF_clade-1"/>
</dbReference>
<dbReference type="NCBIfam" id="NF005567">
    <property type="entry name" value="PRK07238.1"/>
    <property type="match status" value="1"/>
</dbReference>
<dbReference type="Pfam" id="PF00300">
    <property type="entry name" value="His_Phos_1"/>
    <property type="match status" value="1"/>
</dbReference>
<dbReference type="Gene3D" id="3.40.50.1240">
    <property type="entry name" value="Phosphoglycerate mutase-like"/>
    <property type="match status" value="1"/>
</dbReference>
<proteinExistence type="predicted"/>
<evidence type="ECO:0000313" key="4">
    <source>
        <dbReference type="Proteomes" id="UP001589748"/>
    </source>
</evidence>
<evidence type="ECO:0000256" key="1">
    <source>
        <dbReference type="SAM" id="MobiDB-lite"/>
    </source>
</evidence>
<evidence type="ECO:0000259" key="2">
    <source>
        <dbReference type="PROSITE" id="PS50879"/>
    </source>
</evidence>
<dbReference type="Proteomes" id="UP001589748">
    <property type="component" value="Unassembled WGS sequence"/>
</dbReference>
<dbReference type="Pfam" id="PF13456">
    <property type="entry name" value="RVT_3"/>
    <property type="match status" value="1"/>
</dbReference>
<dbReference type="InterPro" id="IPR014636">
    <property type="entry name" value="RNaseH/PGlycerate_mutase"/>
</dbReference>
<sequence length="369" mass="39677">MSPTGSRRLRVEADGGSRGNPGPAGFGALVKDAATGELLAEVAEAIGTATNNVAEYRGLIAGLRAAREIDPGAAVEVRMDSKLVVEQMSGRWKVKHADMRVLADEARELLSGARVDFGWIPRAQNSHADRLANEAMDAAAQGRQWQRSPAPAASAAAPARPATDPDPDAQPVRLVLVRHGSTADTEARRLSGRYGVDPELSATGREEALAAARSAEVRDADVVICSTLRRARETAEAVAARLGLEVRVDPRFDETDFGEWDGCTGAEVMRRWPEQYASWAGSPAVGPPGGESLTDVERRVLEGRDDLLRRYAGRTVVLVTHGDPLRIVLRAVLGVDGRHQRRIRVDCGSRTLLRLWPDGTGEVVAVNRV</sequence>
<dbReference type="InterPro" id="IPR012337">
    <property type="entry name" value="RNaseH-like_sf"/>
</dbReference>
<dbReference type="CDD" id="cd09279">
    <property type="entry name" value="RNase_HI_like"/>
    <property type="match status" value="1"/>
</dbReference>
<dbReference type="SUPFAM" id="SSF53254">
    <property type="entry name" value="Phosphoglycerate mutase-like"/>
    <property type="match status" value="1"/>
</dbReference>
<dbReference type="CDD" id="cd07067">
    <property type="entry name" value="HP_PGM_like"/>
    <property type="match status" value="1"/>
</dbReference>
<feature type="region of interest" description="Disordered" evidence="1">
    <location>
        <begin position="1"/>
        <end position="24"/>
    </location>
</feature>
<gene>
    <name evidence="3" type="ORF">ACFFVI_04780</name>
</gene>
<feature type="domain" description="RNase H type-1" evidence="2">
    <location>
        <begin position="5"/>
        <end position="141"/>
    </location>
</feature>
<dbReference type="EMBL" id="JBHMDM010000003">
    <property type="protein sequence ID" value="MFB9376276.1"/>
    <property type="molecule type" value="Genomic_DNA"/>
</dbReference>